<proteinExistence type="predicted"/>
<dbReference type="Pfam" id="PF25597">
    <property type="entry name" value="SH3_retrovirus"/>
    <property type="match status" value="1"/>
</dbReference>
<evidence type="ECO:0000256" key="3">
    <source>
        <dbReference type="PROSITE-ProRule" id="PRU00047"/>
    </source>
</evidence>
<dbReference type="PANTHER" id="PTHR42648">
    <property type="entry name" value="TRANSPOSASE, PUTATIVE-RELATED"/>
    <property type="match status" value="1"/>
</dbReference>
<keyword evidence="3" id="KW-0862">Zinc</keyword>
<keyword evidence="3" id="KW-0863">Zinc-finger</keyword>
<dbReference type="PROSITE" id="PS50994">
    <property type="entry name" value="INTEGRASE"/>
    <property type="match status" value="1"/>
</dbReference>
<sequence>MNSTSSISANVNNIPVLNDTNFKKWKEHVIIVLGCMDLDFALREDRPSDLTSANTAEQRSTMEKWERSNRMSLMIMKHSIPEAIRGTILEETQAKAFLDQIANRFAANEKVETSTILSKLVSMRYKGKENIREYIMEMSNLVTRLKALKLELSEDILMHLVLISLPTQFSPFKISYNTQKEKWTLNELIAQCVQEEERLKQKNIESAHLASTSQGFGTNKKRKRDNKGKQTTVSGTSKQKEQKKQDKEITCFFCKKAGHMKKTCTKYAAWREKKGCLRCRMPTDGERYIYVGNGNKAVVKAIGFFRLQLDSGCTLDLEETFVVPSFRRNLIFVSCLDKFGYCCSFGNRMVSLYLNSNIIGTGSLIDKLYKLNIKATNGNETLHSSNYGIKRKLMNENSSMLWHKRLSHISNQRIQRLVSEGILDPLDFSDFQTFVVHFLPLLGMDNNILLLSLTITRVMAICYLIHEKSQSLDVFKNFKAEVENQLSKKIKAVRSDRGGEYYGRYDGSGEQRPGPFAKYLMECGIVPQYTMPGTPSQNGVAERRSHTLKDMVRSMISHSTLPESLWGEAIKTAVYILNRVPSKAVAKTPYELWTSKKPSISHLHVWGYPAEARPYKPNEKKLDSRIVSCYFVGYFERSRGFKFYDPSIRSFFETGNAKFIEDVELSGRESLRKVLFEEKSVNIPIINIPIITTGHGHIMFDDTIQNVQSITGIQDTPEILPTQVMEPIQVHQEVTQQPQEPQVPQVQVPLRRSTRERRSTISDDYVVYLQEHEFDMGLEDDPISVSQVKQSSDSEKWIEAMKDEMKSMKDNGVWDLVELPKGVKPIGCKWIFKTKRDSKGNIVRYKARLVAKGFTQKEGIDYKENFSPVSSKDSFRIIMALVAHYDLELHQMNVKTAFLNGNIDETIYMVQPKNFESNDSKQLVYRLKRSIYGLKQASRQWYRKFDQVITSFGFKKNIVDQCIYLKFSGSKFIILVLYVDDILLASSDVGLLHETKRFLSSKFDMKDLGNASFVLGIQIHRDRSRGILGLSQKAYIDKVLSRFGMSNCAPGDTPVAKGDKFSLHQCPKNKLENKDMERFPYASAIGSLMYAQVCTRPDIAYIVGMLGRYLSYPGMDHWKKAKRVMRYLQRTKDYMLTYRRSSHLEIVGYSDSDFAGCLDSRRSTLGYIFMLAGGAAEFIAYYEALNHGIWLRNFVTQLRIVDGIEKPLRINYDNKAAKLYSKNNRSSSKSKHIDIKFLVVKERVQSLQVLIEHISTNSMIVDPLTKGLPPKVYHEHVAHMGVVHIDDVSE</sequence>
<dbReference type="InterPro" id="IPR036875">
    <property type="entry name" value="Znf_CCHC_sf"/>
</dbReference>
<dbReference type="GO" id="GO:0015074">
    <property type="term" value="P:DNA integration"/>
    <property type="evidence" value="ECO:0007669"/>
    <property type="project" value="InterPro"/>
</dbReference>
<dbReference type="InterPro" id="IPR013103">
    <property type="entry name" value="RVT_2"/>
</dbReference>
<evidence type="ECO:0000313" key="7">
    <source>
        <dbReference type="EMBL" id="CAN62045.1"/>
    </source>
</evidence>
<dbReference type="SUPFAM" id="SSF56672">
    <property type="entry name" value="DNA/RNA polymerases"/>
    <property type="match status" value="1"/>
</dbReference>
<dbReference type="InterPro" id="IPR012337">
    <property type="entry name" value="RNaseH-like_sf"/>
</dbReference>
<dbReference type="PROSITE" id="PS50158">
    <property type="entry name" value="ZF_CCHC"/>
    <property type="match status" value="1"/>
</dbReference>
<dbReference type="PANTHER" id="PTHR42648:SF28">
    <property type="entry name" value="TRANSPOSON-ENCODED PROTEIN WITH RIBONUCLEASE H-LIKE AND RETROVIRUS ZINC FINGER-LIKE DOMAINS"/>
    <property type="match status" value="1"/>
</dbReference>
<dbReference type="InterPro" id="IPR001878">
    <property type="entry name" value="Znf_CCHC"/>
</dbReference>
<name>A5C306_VITVI</name>
<dbReference type="InterPro" id="IPR001584">
    <property type="entry name" value="Integrase_cat-core"/>
</dbReference>
<dbReference type="GO" id="GO:0003676">
    <property type="term" value="F:nucleic acid binding"/>
    <property type="evidence" value="ECO:0007669"/>
    <property type="project" value="InterPro"/>
</dbReference>
<dbReference type="GO" id="GO:0008270">
    <property type="term" value="F:zinc ion binding"/>
    <property type="evidence" value="ECO:0007669"/>
    <property type="project" value="UniProtKB-KW"/>
</dbReference>
<feature type="region of interest" description="Disordered" evidence="4">
    <location>
        <begin position="213"/>
        <end position="241"/>
    </location>
</feature>
<dbReference type="InterPro" id="IPR043502">
    <property type="entry name" value="DNA/RNA_pol_sf"/>
</dbReference>
<keyword evidence="1" id="KW-0479">Metal-binding</keyword>
<evidence type="ECO:0008006" key="8">
    <source>
        <dbReference type="Google" id="ProtNLM"/>
    </source>
</evidence>
<accession>A5C306</accession>
<organism evidence="7">
    <name type="scientific">Vitis vinifera</name>
    <name type="common">Grape</name>
    <dbReference type="NCBI Taxonomy" id="29760"/>
    <lineage>
        <taxon>Eukaryota</taxon>
        <taxon>Viridiplantae</taxon>
        <taxon>Streptophyta</taxon>
        <taxon>Embryophyta</taxon>
        <taxon>Tracheophyta</taxon>
        <taxon>Spermatophyta</taxon>
        <taxon>Magnoliopsida</taxon>
        <taxon>eudicotyledons</taxon>
        <taxon>Gunneridae</taxon>
        <taxon>Pentapetalae</taxon>
        <taxon>rosids</taxon>
        <taxon>Vitales</taxon>
        <taxon>Vitaceae</taxon>
        <taxon>Viteae</taxon>
        <taxon>Vitis</taxon>
    </lineage>
</organism>
<dbReference type="Pfam" id="PF14223">
    <property type="entry name" value="Retrotran_gag_2"/>
    <property type="match status" value="1"/>
</dbReference>
<dbReference type="Pfam" id="PF13976">
    <property type="entry name" value="gag_pre-integrs"/>
    <property type="match status" value="1"/>
</dbReference>
<dbReference type="InterPro" id="IPR025724">
    <property type="entry name" value="GAG-pre-integrase_dom"/>
</dbReference>
<dbReference type="Gene3D" id="3.30.420.10">
    <property type="entry name" value="Ribonuclease H-like superfamily/Ribonuclease H"/>
    <property type="match status" value="1"/>
</dbReference>
<keyword evidence="2" id="KW-0378">Hydrolase</keyword>
<protein>
    <recommendedName>
        <fullName evidence="8">Retrovirus-related Pol polyprotein from transposon TNT 1-94</fullName>
    </recommendedName>
</protein>
<dbReference type="ExpressionAtlas" id="A5C306">
    <property type="expression patterns" value="baseline and differential"/>
</dbReference>
<evidence type="ECO:0000256" key="1">
    <source>
        <dbReference type="ARBA" id="ARBA00022723"/>
    </source>
</evidence>
<dbReference type="Pfam" id="PF07727">
    <property type="entry name" value="RVT_2"/>
    <property type="match status" value="1"/>
</dbReference>
<dbReference type="SUPFAM" id="SSF57756">
    <property type="entry name" value="Retrovirus zinc finger-like domains"/>
    <property type="match status" value="1"/>
</dbReference>
<dbReference type="InterPro" id="IPR057670">
    <property type="entry name" value="SH3_retrovirus"/>
</dbReference>
<dbReference type="InterPro" id="IPR039537">
    <property type="entry name" value="Retrotran_Ty1/copia-like"/>
</dbReference>
<evidence type="ECO:0000256" key="4">
    <source>
        <dbReference type="SAM" id="MobiDB-lite"/>
    </source>
</evidence>
<feature type="domain" description="Integrase catalytic" evidence="6">
    <location>
        <begin position="421"/>
        <end position="597"/>
    </location>
</feature>
<gene>
    <name evidence="7" type="ORF">VITISV_040357</name>
</gene>
<reference evidence="7" key="1">
    <citation type="journal article" date="2007" name="PLoS ONE">
        <title>The first genome sequence of an elite grapevine cultivar (Pinot noir Vitis vinifera L.): coping with a highly heterozygous genome.</title>
        <authorList>
            <person name="Velasco R."/>
            <person name="Zharkikh A."/>
            <person name="Troggio M."/>
            <person name="Cartwright D.A."/>
            <person name="Cestaro A."/>
            <person name="Pruss D."/>
            <person name="Pindo M."/>
            <person name="FitzGerald L.M."/>
            <person name="Vezzulli S."/>
            <person name="Reid J."/>
            <person name="Malacarne G."/>
            <person name="Iliev D."/>
            <person name="Coppola G."/>
            <person name="Wardell B."/>
            <person name="Micheletti D."/>
            <person name="Macalma T."/>
            <person name="Facci M."/>
            <person name="Mitchell J.T."/>
            <person name="Perazzolli M."/>
            <person name="Eldredge G."/>
            <person name="Gatto P."/>
            <person name="Oyzerski R."/>
            <person name="Moretto M."/>
            <person name="Gutin N."/>
            <person name="Stefanini M."/>
            <person name="Chen Y."/>
            <person name="Segala C."/>
            <person name="Davenport C."/>
            <person name="Dematte L."/>
            <person name="Mraz A."/>
            <person name="Battilana J."/>
            <person name="Stormo K."/>
            <person name="Costa F."/>
            <person name="Tao Q."/>
            <person name="Si-Ammour A."/>
            <person name="Harkins T."/>
            <person name="Lackey A."/>
            <person name="Perbost C."/>
            <person name="Taillon B."/>
            <person name="Stella A."/>
            <person name="Solovyev V."/>
            <person name="Fawcett J.A."/>
            <person name="Sterck L."/>
            <person name="Vandepoele K."/>
            <person name="Grando S.M."/>
            <person name="Toppo S."/>
            <person name="Moser C."/>
            <person name="Lanchbury J."/>
            <person name="Bogden R."/>
            <person name="Skolnick M."/>
            <person name="Sgaramella V."/>
            <person name="Bhatnagar S.K."/>
            <person name="Fontana P."/>
            <person name="Gutin A."/>
            <person name="Van de Peer Y."/>
            <person name="Salamini F."/>
            <person name="Viola R."/>
        </authorList>
    </citation>
    <scope>NUCLEOTIDE SEQUENCE</scope>
</reference>
<evidence type="ECO:0000259" key="5">
    <source>
        <dbReference type="PROSITE" id="PS50158"/>
    </source>
</evidence>
<evidence type="ECO:0000256" key="2">
    <source>
        <dbReference type="ARBA" id="ARBA00022801"/>
    </source>
</evidence>
<feature type="domain" description="CCHC-type" evidence="5">
    <location>
        <begin position="251"/>
        <end position="266"/>
    </location>
</feature>
<dbReference type="InterPro" id="IPR036397">
    <property type="entry name" value="RNaseH_sf"/>
</dbReference>
<dbReference type="CDD" id="cd09272">
    <property type="entry name" value="RNase_HI_RT_Ty1"/>
    <property type="match status" value="1"/>
</dbReference>
<dbReference type="EMBL" id="AM480327">
    <property type="protein sequence ID" value="CAN62045.1"/>
    <property type="molecule type" value="Genomic_DNA"/>
</dbReference>
<evidence type="ECO:0000259" key="6">
    <source>
        <dbReference type="PROSITE" id="PS50994"/>
    </source>
</evidence>
<dbReference type="SMART" id="SM00343">
    <property type="entry name" value="ZnF_C2HC"/>
    <property type="match status" value="1"/>
</dbReference>
<dbReference type="GO" id="GO:0016787">
    <property type="term" value="F:hydrolase activity"/>
    <property type="evidence" value="ECO:0007669"/>
    <property type="project" value="UniProtKB-KW"/>
</dbReference>
<dbReference type="SUPFAM" id="SSF53098">
    <property type="entry name" value="Ribonuclease H-like"/>
    <property type="match status" value="1"/>
</dbReference>